<reference evidence="3 4" key="1">
    <citation type="submission" date="2020-08" db="EMBL/GenBank/DDBJ databases">
        <title>Genomic Encyclopedia of Type Strains, Phase IV (KMG-IV): sequencing the most valuable type-strain genomes for metagenomic binning, comparative biology and taxonomic classification.</title>
        <authorList>
            <person name="Goeker M."/>
        </authorList>
    </citation>
    <scope>NUCLEOTIDE SEQUENCE [LARGE SCALE GENOMIC DNA]</scope>
    <source>
        <strain evidence="3 4">DSM 24163</strain>
    </source>
</reference>
<comment type="catalytic activity">
    <reaction evidence="2">
        <text>GTP + H2O = 7,8-dihydroneopterin 3'-triphosphate + formate + H(+)</text>
        <dbReference type="Rhea" id="RHEA:17473"/>
        <dbReference type="ChEBI" id="CHEBI:15377"/>
        <dbReference type="ChEBI" id="CHEBI:15378"/>
        <dbReference type="ChEBI" id="CHEBI:15740"/>
        <dbReference type="ChEBI" id="CHEBI:37565"/>
        <dbReference type="ChEBI" id="CHEBI:58462"/>
        <dbReference type="EC" id="3.5.4.16"/>
    </reaction>
</comment>
<name>A0A7W8G0M8_9GAMM</name>
<feature type="site" description="May be catalytically important" evidence="2">
    <location>
        <position position="163"/>
    </location>
</feature>
<sequence>MTQSPPFAPPSAALADVVSDSRSLHAGALHWVGMHAIELPLRIDAGGEPFRVPGKVSAYVDLADAGARGIHMSRLYRACDDILGSEAVSHASLERLLDAFLQSHAGLSTRARLRLQFELPLRRPSLLSGLHGWRQYPVRIDAQRDGDATRIEAEVQVLYSSTCPGSAALARQLVQQRHARDFGMRDEAAANAEIAAWLGAQDALCATPHAQRSLATVRVRWTPEARAVPLVALVDTVEAALMTPVQAAVKRIDEQEFARLNGENPMYCEDAARRIRAALEAETSVADYWIRAAHLESLHPHDAVAVAVRGVAGGFVADIE</sequence>
<dbReference type="EMBL" id="JACHHP010000001">
    <property type="protein sequence ID" value="MBB5206810.1"/>
    <property type="molecule type" value="Genomic_DNA"/>
</dbReference>
<dbReference type="Pfam" id="PF02649">
    <property type="entry name" value="GCHY-1"/>
    <property type="match status" value="1"/>
</dbReference>
<keyword evidence="4" id="KW-1185">Reference proteome</keyword>
<evidence type="ECO:0000256" key="2">
    <source>
        <dbReference type="HAMAP-Rule" id="MF_01527"/>
    </source>
</evidence>
<evidence type="ECO:0000256" key="1">
    <source>
        <dbReference type="ARBA" id="ARBA00022801"/>
    </source>
</evidence>
<dbReference type="EC" id="3.5.4.16" evidence="2"/>
<dbReference type="PANTHER" id="PTHR36445">
    <property type="entry name" value="GTP CYCLOHYDROLASE MPTA"/>
    <property type="match status" value="1"/>
</dbReference>
<dbReference type="GO" id="GO:0003934">
    <property type="term" value="F:GTP cyclohydrolase I activity"/>
    <property type="evidence" value="ECO:0007669"/>
    <property type="project" value="UniProtKB-UniRule"/>
</dbReference>
<dbReference type="HAMAP" id="MF_01527_B">
    <property type="entry name" value="GTP_cyclohydrol_B"/>
    <property type="match status" value="1"/>
</dbReference>
<dbReference type="PANTHER" id="PTHR36445:SF1">
    <property type="entry name" value="GTP CYCLOHYDROLASE MPTA"/>
    <property type="match status" value="1"/>
</dbReference>
<dbReference type="Proteomes" id="UP000521199">
    <property type="component" value="Unassembled WGS sequence"/>
</dbReference>
<protein>
    <recommendedName>
        <fullName evidence="2">GTP cyclohydrolase FolE2</fullName>
        <ecNumber evidence="2">3.5.4.16</ecNumber>
    </recommendedName>
</protein>
<organism evidence="3 4">
    <name type="scientific">Chiayiivirga flava</name>
    <dbReference type="NCBI Taxonomy" id="659595"/>
    <lineage>
        <taxon>Bacteria</taxon>
        <taxon>Pseudomonadati</taxon>
        <taxon>Pseudomonadota</taxon>
        <taxon>Gammaproteobacteria</taxon>
        <taxon>Lysobacterales</taxon>
        <taxon>Lysobacteraceae</taxon>
        <taxon>Chiayiivirga</taxon>
    </lineage>
</organism>
<accession>A0A7W8G0M8</accession>
<evidence type="ECO:0000313" key="4">
    <source>
        <dbReference type="Proteomes" id="UP000521199"/>
    </source>
</evidence>
<keyword evidence="1 2" id="KW-0378">Hydrolase</keyword>
<dbReference type="InterPro" id="IPR022838">
    <property type="entry name" value="GTP_cyclohydrolase_FolE2"/>
</dbReference>
<comment type="pathway">
    <text evidence="2">Cofactor biosynthesis; 7,8-dihydroneopterin triphosphate biosynthesis; 7,8-dihydroneopterin triphosphate from GTP: step 1/1.</text>
</comment>
<dbReference type="AlphaFoldDB" id="A0A7W8G0M8"/>
<dbReference type="Gene3D" id="3.10.270.10">
    <property type="entry name" value="Urate Oxidase"/>
    <property type="match status" value="1"/>
</dbReference>
<dbReference type="InterPro" id="IPR003801">
    <property type="entry name" value="GTP_cyclohydrolase_FolE2/MptA"/>
</dbReference>
<comment type="function">
    <text evidence="2">Converts GTP to 7,8-dihydroneopterin triphosphate.</text>
</comment>
<dbReference type="GO" id="GO:0046654">
    <property type="term" value="P:tetrahydrofolate biosynthetic process"/>
    <property type="evidence" value="ECO:0007669"/>
    <property type="project" value="UniProtKB-UniRule"/>
</dbReference>
<dbReference type="UniPathway" id="UPA00848">
    <property type="reaction ID" value="UER00151"/>
</dbReference>
<gene>
    <name evidence="2" type="primary">folE2</name>
    <name evidence="3" type="ORF">HNQ52_000326</name>
</gene>
<proteinExistence type="inferred from homology"/>
<evidence type="ECO:0000313" key="3">
    <source>
        <dbReference type="EMBL" id="MBB5206810.1"/>
    </source>
</evidence>
<comment type="caution">
    <text evidence="3">The sequence shown here is derived from an EMBL/GenBank/DDBJ whole genome shotgun (WGS) entry which is preliminary data.</text>
</comment>
<dbReference type="NCBIfam" id="NF010200">
    <property type="entry name" value="PRK13674.1-1"/>
    <property type="match status" value="1"/>
</dbReference>
<dbReference type="RefSeq" id="WP_183959134.1">
    <property type="nucleotide sequence ID" value="NZ_JACHHP010000001.1"/>
</dbReference>
<comment type="similarity">
    <text evidence="2">Belongs to the GTP cyclohydrolase IV family.</text>
</comment>